<keyword evidence="2" id="KW-1185">Reference proteome</keyword>
<evidence type="ECO:0000313" key="2">
    <source>
        <dbReference type="Proteomes" id="UP000054843"/>
    </source>
</evidence>
<sequence length="41" mass="4523">MPVSANRQGDIGSGCRSSKSGVFLQPLDHHQTMFFLMPVVF</sequence>
<dbReference type="EMBL" id="JYDO01001566">
    <property type="protein sequence ID" value="KRZ64025.1"/>
    <property type="molecule type" value="Genomic_DNA"/>
</dbReference>
<accession>A0A0V1LWY4</accession>
<comment type="caution">
    <text evidence="1">The sequence shown here is derived from an EMBL/GenBank/DDBJ whole genome shotgun (WGS) entry which is preliminary data.</text>
</comment>
<proteinExistence type="predicted"/>
<dbReference type="Proteomes" id="UP000054843">
    <property type="component" value="Unassembled WGS sequence"/>
</dbReference>
<organism evidence="1 2">
    <name type="scientific">Trichinella papuae</name>
    <dbReference type="NCBI Taxonomy" id="268474"/>
    <lineage>
        <taxon>Eukaryota</taxon>
        <taxon>Metazoa</taxon>
        <taxon>Ecdysozoa</taxon>
        <taxon>Nematoda</taxon>
        <taxon>Enoplea</taxon>
        <taxon>Dorylaimia</taxon>
        <taxon>Trichinellida</taxon>
        <taxon>Trichinellidae</taxon>
        <taxon>Trichinella</taxon>
    </lineage>
</organism>
<dbReference type="AlphaFoldDB" id="A0A0V1LWY4"/>
<reference evidence="1 2" key="1">
    <citation type="submission" date="2015-01" db="EMBL/GenBank/DDBJ databases">
        <title>Evolution of Trichinella species and genotypes.</title>
        <authorList>
            <person name="Korhonen P.K."/>
            <person name="Edoardo P."/>
            <person name="Giuseppe L.R."/>
            <person name="Gasser R.B."/>
        </authorList>
    </citation>
    <scope>NUCLEOTIDE SEQUENCE [LARGE SCALE GENOMIC DNA]</scope>
    <source>
        <strain evidence="1">ISS1980</strain>
    </source>
</reference>
<protein>
    <submittedName>
        <fullName evidence="1">Uncharacterized protein</fullName>
    </submittedName>
</protein>
<name>A0A0V1LWY4_9BILA</name>
<gene>
    <name evidence="1" type="ORF">T10_11222</name>
</gene>
<evidence type="ECO:0000313" key="1">
    <source>
        <dbReference type="EMBL" id="KRZ64025.1"/>
    </source>
</evidence>